<feature type="compositionally biased region" description="Basic and acidic residues" evidence="3">
    <location>
        <begin position="1338"/>
        <end position="1349"/>
    </location>
</feature>
<dbReference type="Gene3D" id="1.25.40.20">
    <property type="entry name" value="Ankyrin repeat-containing domain"/>
    <property type="match status" value="1"/>
</dbReference>
<feature type="region of interest" description="Disordered" evidence="3">
    <location>
        <begin position="5020"/>
        <end position="5043"/>
    </location>
</feature>
<dbReference type="InterPro" id="IPR042469">
    <property type="entry name" value="HECTD3"/>
</dbReference>
<dbReference type="EMBL" id="CP056065">
    <property type="protein sequence ID" value="UKJ88501.2"/>
    <property type="molecule type" value="Genomic_DNA"/>
</dbReference>
<keyword evidence="4" id="KW-0812">Transmembrane</keyword>
<comment type="caution">
    <text evidence="2">Lacks conserved residue(s) required for the propagation of feature annotation.</text>
</comment>
<dbReference type="Gene3D" id="3.30.2410.10">
    <property type="entry name" value="Hect, E3 ligase catalytic domain"/>
    <property type="match status" value="1"/>
</dbReference>
<keyword evidence="1 2" id="KW-0833">Ubl conjugation pathway</keyword>
<dbReference type="InterPro" id="IPR036770">
    <property type="entry name" value="Ankyrin_rpt-contain_sf"/>
</dbReference>
<keyword evidence="4" id="KW-1133">Transmembrane helix</keyword>
<feature type="region of interest" description="Disordered" evidence="3">
    <location>
        <begin position="2971"/>
        <end position="2992"/>
    </location>
</feature>
<evidence type="ECO:0000256" key="2">
    <source>
        <dbReference type="PROSITE-ProRule" id="PRU00104"/>
    </source>
</evidence>
<feature type="compositionally biased region" description="Low complexity" evidence="3">
    <location>
        <begin position="5020"/>
        <end position="5032"/>
    </location>
</feature>
<evidence type="ECO:0000313" key="7">
    <source>
        <dbReference type="Proteomes" id="UP000244803"/>
    </source>
</evidence>
<dbReference type="Gene3D" id="3.90.1750.10">
    <property type="entry name" value="Hect, E3 ligase catalytic domains"/>
    <property type="match status" value="1"/>
</dbReference>
<feature type="transmembrane region" description="Helical" evidence="4">
    <location>
        <begin position="1162"/>
        <end position="1182"/>
    </location>
</feature>
<proteinExistence type="predicted"/>
<dbReference type="SUPFAM" id="SSF48403">
    <property type="entry name" value="Ankyrin repeat"/>
    <property type="match status" value="1"/>
</dbReference>
<dbReference type="OrthoDB" id="271273at2759"/>
<evidence type="ECO:0000256" key="1">
    <source>
        <dbReference type="ARBA" id="ARBA00022786"/>
    </source>
</evidence>
<dbReference type="GO" id="GO:0004842">
    <property type="term" value="F:ubiquitin-protein transferase activity"/>
    <property type="evidence" value="ECO:0007669"/>
    <property type="project" value="InterPro"/>
</dbReference>
<feature type="compositionally biased region" description="Acidic residues" evidence="3">
    <location>
        <begin position="3931"/>
        <end position="3941"/>
    </location>
</feature>
<feature type="transmembrane region" description="Helical" evidence="4">
    <location>
        <begin position="1119"/>
        <end position="1142"/>
    </location>
</feature>
<dbReference type="SMART" id="SM00248">
    <property type="entry name" value="ANK"/>
    <property type="match status" value="3"/>
</dbReference>
<feature type="region of interest" description="Disordered" evidence="3">
    <location>
        <begin position="1545"/>
        <end position="1577"/>
    </location>
</feature>
<evidence type="ECO:0000256" key="3">
    <source>
        <dbReference type="SAM" id="MobiDB-lite"/>
    </source>
</evidence>
<feature type="domain" description="HECT" evidence="5">
    <location>
        <begin position="5146"/>
        <end position="5410"/>
    </location>
</feature>
<dbReference type="PANTHER" id="PTHR46654:SF1">
    <property type="entry name" value="E3 UBIQUITIN-PROTEIN LIGASE HECTD3"/>
    <property type="match status" value="1"/>
</dbReference>
<organism evidence="6 7">
    <name type="scientific">Theileria orientalis</name>
    <dbReference type="NCBI Taxonomy" id="68886"/>
    <lineage>
        <taxon>Eukaryota</taxon>
        <taxon>Sar</taxon>
        <taxon>Alveolata</taxon>
        <taxon>Apicomplexa</taxon>
        <taxon>Aconoidasida</taxon>
        <taxon>Piroplasmida</taxon>
        <taxon>Theileriidae</taxon>
        <taxon>Theileria</taxon>
    </lineage>
</organism>
<feature type="active site" description="Glycyl thioester intermediate" evidence="2">
    <location>
        <position position="5378"/>
    </location>
</feature>
<dbReference type="Proteomes" id="UP000244803">
    <property type="component" value="Chromosome 1"/>
</dbReference>
<dbReference type="InterPro" id="IPR002110">
    <property type="entry name" value="Ankyrin_rpt"/>
</dbReference>
<dbReference type="SUPFAM" id="SSF56204">
    <property type="entry name" value="Hect, E3 ligase catalytic domain"/>
    <property type="match status" value="1"/>
</dbReference>
<name>A0A976QS42_THEOR</name>
<dbReference type="PROSITE" id="PS50237">
    <property type="entry name" value="HECT"/>
    <property type="match status" value="2"/>
</dbReference>
<feature type="compositionally biased region" description="Polar residues" evidence="3">
    <location>
        <begin position="2982"/>
        <end position="2992"/>
    </location>
</feature>
<evidence type="ECO:0000256" key="4">
    <source>
        <dbReference type="SAM" id="Phobius"/>
    </source>
</evidence>
<evidence type="ECO:0000313" key="6">
    <source>
        <dbReference type="EMBL" id="UKJ88501.2"/>
    </source>
</evidence>
<dbReference type="InterPro" id="IPR000569">
    <property type="entry name" value="HECT_dom"/>
</dbReference>
<feature type="region of interest" description="Disordered" evidence="3">
    <location>
        <begin position="1322"/>
        <end position="1363"/>
    </location>
</feature>
<reference evidence="6" key="1">
    <citation type="submission" date="2022-07" db="EMBL/GenBank/DDBJ databases">
        <title>Evaluation of T. orientalis genome assembly methods using nanopore sequencing and analysis of variation between genomes.</title>
        <authorList>
            <person name="Yam J."/>
            <person name="Micallef M.L."/>
            <person name="Liu M."/>
            <person name="Djordjevic S.P."/>
            <person name="Bogema D.R."/>
            <person name="Jenkins C."/>
        </authorList>
    </citation>
    <scope>NUCLEOTIDE SEQUENCE</scope>
    <source>
        <strain evidence="6">Fish Creek</strain>
    </source>
</reference>
<feature type="compositionally biased region" description="Basic and acidic residues" evidence="3">
    <location>
        <begin position="252"/>
        <end position="267"/>
    </location>
</feature>
<dbReference type="Gene3D" id="3.30.2160.10">
    <property type="entry name" value="Hect, E3 ligase catalytic domain"/>
    <property type="match status" value="1"/>
</dbReference>
<feature type="domain" description="HECT" evidence="5">
    <location>
        <begin position="4903"/>
        <end position="4946"/>
    </location>
</feature>
<feature type="compositionally biased region" description="Polar residues" evidence="3">
    <location>
        <begin position="1290"/>
        <end position="1302"/>
    </location>
</feature>
<dbReference type="InterPro" id="IPR035983">
    <property type="entry name" value="Hect_E3_ubiquitin_ligase"/>
</dbReference>
<dbReference type="PANTHER" id="PTHR46654">
    <property type="entry name" value="E3 UBIQUITIN-PROTEIN LIGASE HECTD3"/>
    <property type="match status" value="1"/>
</dbReference>
<dbReference type="Pfam" id="PF00632">
    <property type="entry name" value="HECT"/>
    <property type="match status" value="1"/>
</dbReference>
<feature type="compositionally biased region" description="Low complexity" evidence="3">
    <location>
        <begin position="1551"/>
        <end position="1564"/>
    </location>
</feature>
<evidence type="ECO:0000259" key="5">
    <source>
        <dbReference type="PROSITE" id="PS50237"/>
    </source>
</evidence>
<feature type="region of interest" description="Disordered" evidence="3">
    <location>
        <begin position="252"/>
        <end position="272"/>
    </location>
</feature>
<dbReference type="SMART" id="SM00119">
    <property type="entry name" value="HECTc"/>
    <property type="match status" value="1"/>
</dbReference>
<dbReference type="Pfam" id="PF12796">
    <property type="entry name" value="Ank_2"/>
    <property type="match status" value="1"/>
</dbReference>
<sequence>MESKKKFDSPPTDPPFSQVPECVIDHENELDNSDLFRLLVYTKHTALSRLKLVDSVDFKKEFLVLHEAHRTIYSLRSKLLKHSKHKSSPISVKTNTKRIFKNMFMSFKKCEGLFKAKAEDSCKLKVQTDESTSLSIDLGSLLRVVSVKDMLLKKLDPDDEFILGHCLDLIKSKYNYDFSTLVSHWNVINQIFLCNYHEVHVVSKENKGSQANPLKLDDAIPVIYELYNNVGKYRNELREKILDSKALDHKLSKEEEGEEKPKEESKKSNKKAKILLKGPKTKSFEYLARRVHKALEDNHVLLNIRIFELNKSTVEDVIRAIKPVLKEVLDEIQSHECDYQYWMGMFMEYYEQPESRETAEVYRVLSTVLDFSFGHSLYDLGDLTTDLIFTFSMRDPNLSRLLRSFTKYFDGVLLPAFIKYAAELKSTMSDSYSSIWIPSLPSLESVLSFEYLALQYPVMPYMTAPPDFDGPTSLIPNSGTFVMRLDIEILDRIDYTKIYTPKANPFNLRISIKNANTKADPKKYVLSAYGNAFFVSNPKKRQINAGSNKLCLEILFNNSTALLFTNGSYFETVKYSEESLDFFEVEVYHRVETVSLRQYYTLTPGFRKYLIKSNLLHHHIFVTNDECTRISAESLGTRRSAKESHLATARSELESSGYVRRVFDYFSFFSTALSSIHMATANINFSITMYNQFYPLNRNALECLDVVFELLVSMFELASEMSLGGDLKIISQVASVNLITLWRLMSEALISVLSVVEMLFSLKTEAEEYPENFLNNLSKILIEAIKYKSTFKIDGQICEYHHPIDLVSLSNTVNNISISILGSNSQIFKQVFSTSPIQVLSEILLSIAYSDLHYVSDLTVLAKNRTLEALNQGMCIEIFTKRALSHVFHNSKLAPKGASQGGMSNFWWNLISELLEADMNCLHSEAGRTFGYCTCNGSLSHLSLLDPLFDYCTFCLRKYFNYFSSITSLNYHMTNLYTSESFCSILRPSMMLCRILLKHGTIILLFDLYDSEYNRKRVYDPLKQNSDGHYPLDVLEFERYYYALFEPSNLKLIESILVYLLKMKESILAIMSDRVDILSKYILDYYGLLLHNFVSCLSLLEVLSYYAEFMELVLTNNGCLFHLASFACINLMPYLIKVILLYNKIFKAYSAKYQKFSPFMNYLTVQFSSLFLIFMKLVHYVYMNTDKLRYRDLEGSRGADPSKEGDSEGDPVLTCMKDKQYQLKFPKCATSRLDFNFTVPNRSSVSSEFVGASKATSPGKLSVGILSGRSLNTSRASPPVPGSPKREHTSNSMNPSGNTSNLGVLNEEATAAARTGNSTLVNAVAPDPESATSTNQHVDNESWSSHDSDYSSDSNESCGSDDPDKEFEICKSLRRLLILVQDFNYVKGSSVSFKNIKEVDAFISKTYVEGSQILAMSDITLGLLNMEKWAIDLLIDYMNPVHPHLVRTQYTLAALFIHLQGWVDQEENEQSGEYRSFGSRQSPHASYSEAIKYSNQVAFRILRKCQAINSIQDIKDKDALREAYLEDVRSRCIWLIKISNEGHYSGRRSLSRSASIGRGSQSSSCTKEDEGFESSSDTMTNTYKVVDHFNTTMEKAAPSLRRSNSATHLNAEPIVVQDAKMTHESLKKSIFIGSKSGIESRQIMQIVQENPKQSASGLDEDMDEIMDFILNGPSEQECNNRLMMLRMSWLIRLSLLSSVNALIYSFLDLQYTKGPSTFRQSYRPLILDLILDNQTGSTSTSEEDKGRRELLATKNMNQTLEIFWYVLIQKLRSLVLCTLKDAKFELVNGVRVIPSAYSRVVNEYMSGILENVCDWYIRSGITTIDSTNYTKVNMNFWLEISLSFFSLLYSLGLEPMTDARYSHQIFNHLFTVLHPLPMADLKQAMSNQTSLSCYTIEAVIVAYISESFGMKFEDTVENLFSCLKTRKFTRKDKVAVEGGTLYLLVRRSSKLPDMFRPDQPNDLKFRHLWSFPKISLTTDAFGQFLIYNFESINTIESLEGPGSPTIGSKGSGRGSGWVSMLDNDIILWRMENSSYLITEVALTKRTNHNVNLVISSTKEINVFLTLTKNLSSKKTTEIELPLVNYLGGSLQVEGLNGTWSQVVGFTRFDDLYKMRVHLYHLMKYLLWVELGTNLHTSGNKDVGDNGGLLLKILFKYLRTTALQIYRLGTSCNCKDKTENVSIKYTCSNISTGFKYSKEVQGYLVDSDDYMDKPLISRSCSLCSSNLIYKKEMDFFWGNILSCLIELVSFCNNYNLVYLVLHSLLTTFTLGERQVQAFLSMDYLGQRFCNLLVVAIKQLSSTSVASQIPAYPKTSATQARKFGINNFSYLNTLLAAPKIHGVFVLKWLPPLKQVPLECIYATLKENFQSILISKPLRPKTNIEPNDPFVMLPHSEHFVTHRTSEDFEADISGNTLQVLRANNLGGIVMYRIPTTLGSSSTQLSANFYLHNAGRFGITVAPADCIFGSLPDLFERNDVVGFTHSNTSPLMTHAFAATIGYSLGDVLTAHFTIDTQDDGQLCLRTELLIGGNSIGSVLEVVYDPITQNDLSRRMSLVFIFQDPATILLQNTTLNAGSQGSQSQSMSNQSPISAVANVPNESNIINTFLTSNLRRERMSNGSTVDAVVGEGVFSLDSDSIHTDRTLGMGPIERGVSSNSDVVRTLDRLVSRETSGTVRSISVVGDSVPVSDRAMSIESNMELLNELDEIGEEEDLGLVLDYNMLMFNYGSYFSCDQRDKDHLVLEATPPWDVKYDVVEQESSEEVSLNLCKDEFWDKLLREDKYTCFFGLFSDSVQIYQSVLSVNVPMFSGLKHELVLKVVECFDDLYSMLNSNLKYNKMESKVRDCFSWLCVLCCEYDREVWDKMASREFKVVSDFSLPFLLGSSFPARTPLVSLTNELLLQLLRSISRILTVRLVTTSMSVYSTKRGSVRFMHSDVQTDALILIMGAKCLLASTLILKVLSHRSYKIDLHGGGKEGYGSEENKTTSGDESTSNMSNEKLTEMVEGLVNFIVYFLSCCSDDLVTFTNTTEILPFSKLESILNILGVDVSTLNTQATYKTHKNTLQSVELLQLDELWNTIYNSNPSYDLMQSLVMSLMRKEQDQSDEEMEKMHIKMFATTEKSFHFASRIPAVRRHFMRRSQFYRLIEHDVYEMLQPLVQVFSSHFKMRMLSRCTTTLSLFRSSLVHYATTADANSLDYWECCTVDYTSHTGNNFKNKMDLFSRASDPLYAWQALMYSCYEHEEDKSKLTRVLMTELTYCVVLAIGSISFVKFLEPVYWMLDTLVRHPLCPYGMRRDLTNKVTLNMLYFLFINGLASPPKMAHLSTRILNNTMASLSQGEMEQALFLTMYFGATAFKRVQSVCNFYVTSDLDMFTNFDHKRHDHMTRLATANIVHSFLTAFVLLVESINELRDPEDDLFITSGPLWDAKFVDFYNMGVYLYLAKKRKLTKAMLLCLLSLPVNVSTETTSRNIPKALDKLGISPYQSETMQNTYSSFKTFGNNFGMESGARRLLSGKLAEYSDSDFPNLRDTLSPSTSLARKKEDSNEYCEFYYMNCSNRYFGMLLNLPVEVPTRFVFSQYRDFSKVFAELVVSPTREFDPKPGFYMLDEYPMNVSFTRYRLRFGKRSVYRVGYTKTGSFECEYKEHTRDQLYIAEHEVYLVTDAPQVEMYISNSFMFWRFKGRVMSVERFDGGRSLPFLYITDKVASASSTPKKNARDGSKGNPNTVQVEFDIIIPVNSCFVKAHEETFATKSVGNGRVVTPPVRTGLSVHNTRPLFPNVSLIDVSKSALVKLNTDLLMNTEPDNTLRFDPCLPFRLSFKFERGFDKETSPGFYVGLISKSEKLLWYANGDLLVSTNFHVPAKPGEYRKIKCMPYSETDVISISFDPINSSLYFTNNTTTQKLNFFNYYYHITNVHTNSLINSNKDSQKGLGANGEDEAVTEDDDISPLKERTDLGKDLKEGETIVGNYSDLNFTCADRRSLINAIIFDDMNKIKKFLDFPCELFENGCDDHFDVEGDDYFLFSPIYIVANLGKLSMLKLIATNKNINFDVKSGPFKTTPLMGAVKAGHYNVVYYLITVHSLDINSLDSIGNNCLYYAIRASKRYDNDIVELLLNFGVKVQPSANSCSVLDFLDTIPGDTGLQKRLIDEYKLQSVYTSKPGWPLLQNLQIVMSSKLHVKYNIKIDPATLCPMVQAPTGQVSSPTYTRPKMQDADGGDILDLMGNYLGSFGEEVKDKFTTAVDLVADSFQTISSPSPARVAEPEVFEQERMKKMDTEFQSLMKTLSEHYNSINSNLSYTRSLDRGPSRVAQYIRESLELIRKNVYKIAAELGQTGVPPSDIPTEMELSASEMIMYHLTNLVKAVERFSKEDKRLKNFILLTNQIVKTAATTKDKQELLCKYVKYENELVSFGVAPEELRFSSRLEKNGKMLKENGVIESYAQNKTNYVYITTNDKLISEKGEIRQETPTLTRRMNLRVKGSLYTFDSLRQALNECITFERDRCLVSLVDLLRNSNKKLATLSKIVVLSNECADVQKYLPPSDSQLWSSVNVTIEHIFNNVYALKKDMLGIFETYPLSHIDLQLLHTVLTKSLEDLDLLKNFEPLVNTSVESRLLEILGFLGIVNSEVQNSLKRTRDLKSNTSNINYTFNFTDEYSYRVENGQNSMSIRALSSPHLINRVDPNNQNTQLNSASRLYQDIFNNSITQSGGNVLVENQGNREAANSQQSARALGTQTQNDKGLEANIISNADGGRNGRSTGADYIFHCVSIVLLADRLKYYDTLATVFKNVIPVVSTILNQPKIEYRSQLSLISQPPGFYYGTEESVEDQNKYSVNLGPSMPIHYSCYLNNKPLIRKTTLNEMYDKIYTLKSLSAERPYFSIRVDRGIAHTTQLLKNSLWFQSTSQILNCNPNILRAKNNQRPFMVVFKGEGSTDFGGPFQELITCISNEFMFPLAPDNDSQTATIKCQNTVNNYGMHQDTVLIKFSHYPIHKLFSNIELTESTGQEGVVGKPWDQYLNDSVDNTWDSSSAGSYKSSARSSAEKTGEIAKDGDMAPVSSIIDNTRETLARNNIGVFARTREELDECSTVVSETTDKLFTMGCCDLGLCCSSGCCCMLPSQAMEEPLDRLDLGTSCRCGASEMYSEVCNQKIPMELSMYESLGRLCAMCACMMNPMNIAINPIIWKKLLCYDLKLIDLLDCDKISVDLLHRLKSLNATGVVTEDDLDGLVFSLEGCEGATVDLVENGSNLPVLPSNLDKYIKLSTLFRLSEGDLGCTFLAKGINSVIPIGRLRTLLDHRSLEFVVCGDSIVDLSILRAHTVSYSINLKRDLFDVLARFNNDMLQLFLRFVSGRSRLPHPNSDWCLRLEYDNKGDVGADSRLPTSATCSFRLLMPKYSSLDVMHRRLIYAIENCIAIDLDAHVIHDEMQLSIN</sequence>
<feature type="compositionally biased region" description="Basic and acidic residues" evidence="3">
    <location>
        <begin position="5033"/>
        <end position="5043"/>
    </location>
</feature>
<accession>A0A976QS42</accession>
<gene>
    <name evidence="6" type="ORF">MACJ_000945</name>
</gene>
<feature type="region of interest" description="Disordered" evidence="3">
    <location>
        <begin position="3922"/>
        <end position="3941"/>
    </location>
</feature>
<keyword evidence="4" id="KW-0472">Membrane</keyword>
<protein>
    <recommendedName>
        <fullName evidence="5">HECT domain-containing protein</fullName>
    </recommendedName>
</protein>
<feature type="region of interest" description="Disordered" evidence="3">
    <location>
        <begin position="1248"/>
        <end position="1302"/>
    </location>
</feature>